<sequence length="62" mass="6850">MRASRSSWSSVLVNSFKGVSARYLRKEYDTHVRTRSYDAGSTGGANLATVRACIQGQDRPAR</sequence>
<proteinExistence type="predicted"/>
<organism evidence="2 3">
    <name type="scientific">Nonomuraea bangladeshensis</name>
    <dbReference type="NCBI Taxonomy" id="404385"/>
    <lineage>
        <taxon>Bacteria</taxon>
        <taxon>Bacillati</taxon>
        <taxon>Actinomycetota</taxon>
        <taxon>Actinomycetes</taxon>
        <taxon>Streptosporangiales</taxon>
        <taxon>Streptosporangiaceae</taxon>
        <taxon>Nonomuraea</taxon>
    </lineage>
</organism>
<dbReference type="InterPro" id="IPR036515">
    <property type="entry name" value="Transposase_17_sf"/>
</dbReference>
<evidence type="ECO:0000313" key="3">
    <source>
        <dbReference type="Proteomes" id="UP001552427"/>
    </source>
</evidence>
<dbReference type="InterPro" id="IPR002686">
    <property type="entry name" value="Transposase_17"/>
</dbReference>
<evidence type="ECO:0000259" key="1">
    <source>
        <dbReference type="Pfam" id="PF01797"/>
    </source>
</evidence>
<dbReference type="SUPFAM" id="SSF143422">
    <property type="entry name" value="Transposase IS200-like"/>
    <property type="match status" value="1"/>
</dbReference>
<gene>
    <name evidence="2" type="ORF">AB0K40_03355</name>
</gene>
<dbReference type="Gene3D" id="3.30.70.1290">
    <property type="entry name" value="Transposase IS200-like"/>
    <property type="match status" value="1"/>
</dbReference>
<dbReference type="EMBL" id="JBFARM010000001">
    <property type="protein sequence ID" value="MEV4284521.1"/>
    <property type="molecule type" value="Genomic_DNA"/>
</dbReference>
<dbReference type="RefSeq" id="WP_364444921.1">
    <property type="nucleotide sequence ID" value="NZ_JBFARM010000001.1"/>
</dbReference>
<reference evidence="2 3" key="1">
    <citation type="submission" date="2024-06" db="EMBL/GenBank/DDBJ databases">
        <title>The Natural Products Discovery Center: Release of the First 8490 Sequenced Strains for Exploring Actinobacteria Biosynthetic Diversity.</title>
        <authorList>
            <person name="Kalkreuter E."/>
            <person name="Kautsar S.A."/>
            <person name="Yang D."/>
            <person name="Bader C.D."/>
            <person name="Teijaro C.N."/>
            <person name="Fluegel L."/>
            <person name="Davis C.M."/>
            <person name="Simpson J.R."/>
            <person name="Lauterbach L."/>
            <person name="Steele A.D."/>
            <person name="Gui C."/>
            <person name="Meng S."/>
            <person name="Li G."/>
            <person name="Viehrig K."/>
            <person name="Ye F."/>
            <person name="Su P."/>
            <person name="Kiefer A.F."/>
            <person name="Nichols A."/>
            <person name="Cepeda A.J."/>
            <person name="Yan W."/>
            <person name="Fan B."/>
            <person name="Jiang Y."/>
            <person name="Adhikari A."/>
            <person name="Zheng C.-J."/>
            <person name="Schuster L."/>
            <person name="Cowan T.M."/>
            <person name="Smanski M.J."/>
            <person name="Chevrette M.G."/>
            <person name="De Carvalho L.P.S."/>
            <person name="Shen B."/>
        </authorList>
    </citation>
    <scope>NUCLEOTIDE SEQUENCE [LARGE SCALE GENOMIC DNA]</scope>
    <source>
        <strain evidence="2 3">NPDC049574</strain>
    </source>
</reference>
<accession>A0ABV3GW64</accession>
<dbReference type="Pfam" id="PF01797">
    <property type="entry name" value="Y1_Tnp"/>
    <property type="match status" value="1"/>
</dbReference>
<protein>
    <submittedName>
        <fullName evidence="2">Transposase</fullName>
    </submittedName>
</protein>
<comment type="caution">
    <text evidence="2">The sequence shown here is derived from an EMBL/GenBank/DDBJ whole genome shotgun (WGS) entry which is preliminary data.</text>
</comment>
<keyword evidence="3" id="KW-1185">Reference proteome</keyword>
<feature type="domain" description="Transposase IS200-like" evidence="1">
    <location>
        <begin position="10"/>
        <end position="57"/>
    </location>
</feature>
<dbReference type="Proteomes" id="UP001552427">
    <property type="component" value="Unassembled WGS sequence"/>
</dbReference>
<evidence type="ECO:0000313" key="2">
    <source>
        <dbReference type="EMBL" id="MEV4284521.1"/>
    </source>
</evidence>
<name>A0ABV3GW64_9ACTN</name>